<dbReference type="EMBL" id="JANPWB010000010">
    <property type="protein sequence ID" value="KAJ1143462.1"/>
    <property type="molecule type" value="Genomic_DNA"/>
</dbReference>
<name>A0AAV7QVK1_PLEWA</name>
<sequence length="115" mass="13017">MDNVSIFCADRHSVKELKRTCIEFGKASGVKINSAKSETLLFCHWTLTRDLLPFPIKLDFLKILGVRFSREEKCVVVGKKETSILAGGEMIHSLLLDYAPQEESDNNSDDDTWKP</sequence>
<proteinExistence type="predicted"/>
<dbReference type="AlphaFoldDB" id="A0AAV7QVK1"/>
<protein>
    <recommendedName>
        <fullName evidence="3">Reverse transcriptase</fullName>
    </recommendedName>
</protein>
<keyword evidence="2" id="KW-1185">Reference proteome</keyword>
<gene>
    <name evidence="1" type="ORF">NDU88_009771</name>
</gene>
<evidence type="ECO:0000313" key="2">
    <source>
        <dbReference type="Proteomes" id="UP001066276"/>
    </source>
</evidence>
<evidence type="ECO:0008006" key="3">
    <source>
        <dbReference type="Google" id="ProtNLM"/>
    </source>
</evidence>
<evidence type="ECO:0000313" key="1">
    <source>
        <dbReference type="EMBL" id="KAJ1143462.1"/>
    </source>
</evidence>
<organism evidence="1 2">
    <name type="scientific">Pleurodeles waltl</name>
    <name type="common">Iberian ribbed newt</name>
    <dbReference type="NCBI Taxonomy" id="8319"/>
    <lineage>
        <taxon>Eukaryota</taxon>
        <taxon>Metazoa</taxon>
        <taxon>Chordata</taxon>
        <taxon>Craniata</taxon>
        <taxon>Vertebrata</taxon>
        <taxon>Euteleostomi</taxon>
        <taxon>Amphibia</taxon>
        <taxon>Batrachia</taxon>
        <taxon>Caudata</taxon>
        <taxon>Salamandroidea</taxon>
        <taxon>Salamandridae</taxon>
        <taxon>Pleurodelinae</taxon>
        <taxon>Pleurodeles</taxon>
    </lineage>
</organism>
<reference evidence="1" key="1">
    <citation type="journal article" date="2022" name="bioRxiv">
        <title>Sequencing and chromosome-scale assembly of the giantPleurodeles waltlgenome.</title>
        <authorList>
            <person name="Brown T."/>
            <person name="Elewa A."/>
            <person name="Iarovenko S."/>
            <person name="Subramanian E."/>
            <person name="Araus A.J."/>
            <person name="Petzold A."/>
            <person name="Susuki M."/>
            <person name="Suzuki K.-i.T."/>
            <person name="Hayashi T."/>
            <person name="Toyoda A."/>
            <person name="Oliveira C."/>
            <person name="Osipova E."/>
            <person name="Leigh N.D."/>
            <person name="Simon A."/>
            <person name="Yun M.H."/>
        </authorList>
    </citation>
    <scope>NUCLEOTIDE SEQUENCE</scope>
    <source>
        <strain evidence="1">20211129_DDA</strain>
        <tissue evidence="1">Liver</tissue>
    </source>
</reference>
<dbReference type="Proteomes" id="UP001066276">
    <property type="component" value="Chromosome 6"/>
</dbReference>
<comment type="caution">
    <text evidence="1">The sequence shown here is derived from an EMBL/GenBank/DDBJ whole genome shotgun (WGS) entry which is preliminary data.</text>
</comment>
<accession>A0AAV7QVK1</accession>